<dbReference type="EMBL" id="MGAQ01000020">
    <property type="protein sequence ID" value="OGK50190.1"/>
    <property type="molecule type" value="Genomic_DNA"/>
</dbReference>
<protein>
    <recommendedName>
        <fullName evidence="1">Glycosyltransferase 2-like domain-containing protein</fullName>
    </recommendedName>
</protein>
<dbReference type="PANTHER" id="PTHR43630">
    <property type="entry name" value="POLY-BETA-1,6-N-ACETYL-D-GLUCOSAMINE SYNTHASE"/>
    <property type="match status" value="1"/>
</dbReference>
<gene>
    <name evidence="2" type="ORF">A3B50_00180</name>
</gene>
<evidence type="ECO:0000313" key="2">
    <source>
        <dbReference type="EMBL" id="OGK50190.1"/>
    </source>
</evidence>
<dbReference type="PANTHER" id="PTHR43630:SF2">
    <property type="entry name" value="GLYCOSYLTRANSFERASE"/>
    <property type="match status" value="1"/>
</dbReference>
<dbReference type="InterPro" id="IPR029044">
    <property type="entry name" value="Nucleotide-diphossugar_trans"/>
</dbReference>
<dbReference type="AlphaFoldDB" id="A0A1F7J3J6"/>
<dbReference type="Proteomes" id="UP000178558">
    <property type="component" value="Unassembled WGS sequence"/>
</dbReference>
<dbReference type="CDD" id="cd02511">
    <property type="entry name" value="Beta4Glucosyltransferase"/>
    <property type="match status" value="1"/>
</dbReference>
<evidence type="ECO:0000259" key="1">
    <source>
        <dbReference type="Pfam" id="PF00535"/>
    </source>
</evidence>
<accession>A0A1F7J3J6</accession>
<feature type="domain" description="Glycosyltransferase 2-like" evidence="1">
    <location>
        <begin position="10"/>
        <end position="152"/>
    </location>
</feature>
<dbReference type="Gene3D" id="3.90.550.10">
    <property type="entry name" value="Spore Coat Polysaccharide Biosynthesis Protein SpsA, Chain A"/>
    <property type="match status" value="1"/>
</dbReference>
<dbReference type="SUPFAM" id="SSF53448">
    <property type="entry name" value="Nucleotide-diphospho-sugar transferases"/>
    <property type="match status" value="1"/>
</dbReference>
<comment type="caution">
    <text evidence="2">The sequence shown here is derived from an EMBL/GenBank/DDBJ whole genome shotgun (WGS) entry which is preliminary data.</text>
</comment>
<dbReference type="InterPro" id="IPR001173">
    <property type="entry name" value="Glyco_trans_2-like"/>
</dbReference>
<proteinExistence type="predicted"/>
<dbReference type="Pfam" id="PF00535">
    <property type="entry name" value="Glycos_transf_2"/>
    <property type="match status" value="1"/>
</dbReference>
<reference evidence="2 3" key="1">
    <citation type="journal article" date="2016" name="Nat. Commun.">
        <title>Thousands of microbial genomes shed light on interconnected biogeochemical processes in an aquifer system.</title>
        <authorList>
            <person name="Anantharaman K."/>
            <person name="Brown C.T."/>
            <person name="Hug L.A."/>
            <person name="Sharon I."/>
            <person name="Castelle C.J."/>
            <person name="Probst A.J."/>
            <person name="Thomas B.C."/>
            <person name="Singh A."/>
            <person name="Wilkins M.J."/>
            <person name="Karaoz U."/>
            <person name="Brodie E.L."/>
            <person name="Williams K.H."/>
            <person name="Hubbard S.S."/>
            <person name="Banfield J.F."/>
        </authorList>
    </citation>
    <scope>NUCLEOTIDE SEQUENCE [LARGE SCALE GENOMIC DNA]</scope>
</reference>
<evidence type="ECO:0000313" key="3">
    <source>
        <dbReference type="Proteomes" id="UP000178558"/>
    </source>
</evidence>
<name>A0A1F7J3J6_9BACT</name>
<organism evidence="2 3">
    <name type="scientific">Candidatus Roizmanbacteria bacterium RIFCSPLOWO2_01_FULL_40_42</name>
    <dbReference type="NCBI Taxonomy" id="1802066"/>
    <lineage>
        <taxon>Bacteria</taxon>
        <taxon>Candidatus Roizmaniibacteriota</taxon>
    </lineage>
</organism>
<sequence>MADNRDSVAVVIHSFNEEKNIKVCIESAKLLTSNIILIDMESTDRTTTIASEIGAEIHIFPNSHYVEPSREFGVSKAQAEWILIIDADERITANLASEIKSAIKTFEFNAYKIPRKNLFAGKKWLRHGGWWPDHQTRLIRKRALQKWPTEIHSTPVINGSQGTLQEPLLHFFHGDIESMVNKTIIFESIEAQLLARAGKTAKTRTFMRKFAGELFRRLFRDKGFLDGTIGIIESIYQAFSKTVTYLFLYEKKSGSL</sequence>